<dbReference type="EMBL" id="JACLQD010000003">
    <property type="protein sequence ID" value="MBC2836248.1"/>
    <property type="molecule type" value="Genomic_DNA"/>
</dbReference>
<gene>
    <name evidence="1" type="ORF">H7F16_12085</name>
</gene>
<dbReference type="AlphaFoldDB" id="A0A842IB83"/>
<proteinExistence type="predicted"/>
<evidence type="ECO:0000313" key="2">
    <source>
        <dbReference type="Proteomes" id="UP000555411"/>
    </source>
</evidence>
<reference evidence="1 2" key="1">
    <citation type="journal article" date="2017" name="Int. J. Syst. Evol. Microbiol.">
        <title>Gemmobacter straminiformis sp. nov., isolated from an artificial fountain.</title>
        <authorList>
            <person name="Kang J.Y."/>
            <person name="Kim M.J."/>
            <person name="Chun J."/>
            <person name="Son K.P."/>
            <person name="Jahng K.Y."/>
        </authorList>
    </citation>
    <scope>NUCLEOTIDE SEQUENCE [LARGE SCALE GENOMIC DNA]</scope>
    <source>
        <strain evidence="1 2">CAM-8</strain>
    </source>
</reference>
<name>A0A842IB83_9RHOB</name>
<evidence type="ECO:0000313" key="1">
    <source>
        <dbReference type="EMBL" id="MBC2836248.1"/>
    </source>
</evidence>
<sequence>MNAQKNLGLIEMLPPFDASMVNELISGEMQMFKNFATTIFARRTAANACCEAESLTRSELQDLFRNEFEVHNRSAAEITARHAGRRPQALAA</sequence>
<keyword evidence="2" id="KW-1185">Reference proteome</keyword>
<dbReference type="Proteomes" id="UP000555411">
    <property type="component" value="Unassembled WGS sequence"/>
</dbReference>
<organism evidence="1 2">
    <name type="scientific">Paragemmobacter straminiformis</name>
    <dbReference type="NCBI Taxonomy" id="2045119"/>
    <lineage>
        <taxon>Bacteria</taxon>
        <taxon>Pseudomonadati</taxon>
        <taxon>Pseudomonadota</taxon>
        <taxon>Alphaproteobacteria</taxon>
        <taxon>Rhodobacterales</taxon>
        <taxon>Paracoccaceae</taxon>
        <taxon>Paragemmobacter</taxon>
    </lineage>
</organism>
<comment type="caution">
    <text evidence="1">The sequence shown here is derived from an EMBL/GenBank/DDBJ whole genome shotgun (WGS) entry which is preliminary data.</text>
</comment>
<protein>
    <submittedName>
        <fullName evidence="1">Uncharacterized protein</fullName>
    </submittedName>
</protein>
<accession>A0A842IB83</accession>
<dbReference type="RefSeq" id="WP_185797855.1">
    <property type="nucleotide sequence ID" value="NZ_JACLQD010000003.1"/>
</dbReference>